<dbReference type="Pfam" id="PF10561">
    <property type="entry name" value="C2orf69"/>
    <property type="match status" value="1"/>
</dbReference>
<proteinExistence type="predicted"/>
<sequence length="440" mass="47734">MSVQTLLSFFLLPLSRPSLSPAISLSTLAGAVAAAVEPEPEERPKVGGAAVAHGEAAEKEVVFPMAWTDEDESCPEGTMPMRQTTKRDDEAASCLRAAGVIRVRKKMGWGLLTEKKEALYPVFRLRDVIHPSARDEGGKMDLFLLPTEVPCANAILFTGDRVRGSGDPAIERLSDAAYLARLLAGKLTGEANAWVVDAACFAGSFAVYRDLVPSVDAVGDPERYDPTGFPAAAGVTIILGHCIREIQSMVTKATMKGSSGNQSPTTSLLKYCPPKTVILGFSKGGVVVNQLVTELACLASESAKISDDVSGSSPPLLTRNLLVPISATEFLSSVSEFHYVDVGLNHAGAYITDHAVIKEIANYLMHTSKNLCFVLHGTPRQWSDPNRSWIQMEKEVMLRLLQDEAQRCEGRLVLSQKRYFDGKPRSLLMHFEILEVMDIG</sequence>
<dbReference type="PANTHER" id="PTHR31296">
    <property type="entry name" value="UPF0565 PROTEIN C2ORF69"/>
    <property type="match status" value="1"/>
</dbReference>
<accession>Q949D3</accession>
<dbReference type="GO" id="GO:0005739">
    <property type="term" value="C:mitochondrion"/>
    <property type="evidence" value="ECO:0007669"/>
    <property type="project" value="TreeGrafter"/>
</dbReference>
<keyword evidence="1" id="KW-0732">Signal</keyword>
<reference evidence="2" key="1">
    <citation type="journal article" date="2001" name="Genome Res.">
        <title>Conservation of microstructure between a sequenced region of the genome of rice and multiple segments of the genome of Arabidopsis thaliana.</title>
        <authorList>
            <person name="Mayer K."/>
            <person name="Murphy G."/>
            <person name="Tarchini R."/>
            <person name="Wambutt R."/>
            <person name="Volckaert G."/>
            <person name="Pohl T."/>
            <person name="Duesterhoeft A."/>
            <person name="Stiekema W."/>
            <person name="Entian K.D."/>
            <person name="Terryn N."/>
            <person name="Lemcke K."/>
            <person name="Haase D."/>
            <person name="Hall C.R."/>
            <person name="van Dodeweerd A.M."/>
            <person name="Tingey S.V."/>
            <person name="Mewes H.W."/>
            <person name="Bevan M."/>
            <person name="Bancroft I."/>
        </authorList>
    </citation>
    <scope>NUCLEOTIDE SEQUENCE</scope>
</reference>
<gene>
    <name evidence="2" type="primary">C650ERIPDK</name>
</gene>
<evidence type="ECO:0000313" key="2">
    <source>
        <dbReference type="EMBL" id="CAC39059.1"/>
    </source>
</evidence>
<dbReference type="AlphaFoldDB" id="Q949D3"/>
<protein>
    <submittedName>
        <fullName evidence="2">Uncharacterized protein</fullName>
    </submittedName>
</protein>
<dbReference type="EMBL" id="AJ307662">
    <property type="protein sequence ID" value="CAC39059.1"/>
    <property type="molecule type" value="Genomic_DNA"/>
</dbReference>
<evidence type="ECO:0000256" key="1">
    <source>
        <dbReference type="SAM" id="SignalP"/>
    </source>
</evidence>
<organism evidence="2">
    <name type="scientific">Oryza sativa</name>
    <name type="common">Rice</name>
    <dbReference type="NCBI Taxonomy" id="4530"/>
    <lineage>
        <taxon>Eukaryota</taxon>
        <taxon>Viridiplantae</taxon>
        <taxon>Streptophyta</taxon>
        <taxon>Embryophyta</taxon>
        <taxon>Tracheophyta</taxon>
        <taxon>Spermatophyta</taxon>
        <taxon>Magnoliopsida</taxon>
        <taxon>Liliopsida</taxon>
        <taxon>Poales</taxon>
        <taxon>Poaceae</taxon>
        <taxon>BOP clade</taxon>
        <taxon>Oryzoideae</taxon>
        <taxon>Oryzeae</taxon>
        <taxon>Oryzinae</taxon>
        <taxon>Oryza</taxon>
    </lineage>
</organism>
<name>Q949D3_ORYSA</name>
<feature type="chain" id="PRO_5004320536" evidence="1">
    <location>
        <begin position="23"/>
        <end position="440"/>
    </location>
</feature>
<dbReference type="PANTHER" id="PTHR31296:SF1">
    <property type="entry name" value="MITOCHONDRIAL PROTEIN C2ORF69"/>
    <property type="match status" value="1"/>
</dbReference>
<feature type="signal peptide" evidence="1">
    <location>
        <begin position="1"/>
        <end position="22"/>
    </location>
</feature>
<dbReference type="InterPro" id="IPR018881">
    <property type="entry name" value="C2orf69_mit"/>
</dbReference>